<keyword evidence="3 4" id="KW-0175">Coiled coil</keyword>
<evidence type="ECO:0000256" key="4">
    <source>
        <dbReference type="SAM" id="Coils"/>
    </source>
</evidence>
<dbReference type="OrthoDB" id="74178at2759"/>
<comment type="subcellular location">
    <subcellularLocation>
        <location evidence="1">Golgi apparatus</location>
    </subcellularLocation>
</comment>
<dbReference type="STRING" id="10195.A0A3M7SAD8"/>
<feature type="compositionally biased region" description="Basic and acidic residues" evidence="5">
    <location>
        <begin position="186"/>
        <end position="216"/>
    </location>
</feature>
<feature type="domain" description="TATA element modulatory factor 1 TATA binding" evidence="6">
    <location>
        <begin position="795"/>
        <end position="905"/>
    </location>
</feature>
<dbReference type="PANTHER" id="PTHR46515:SF1">
    <property type="entry name" value="TATA ELEMENT MODULATORY FACTOR"/>
    <property type="match status" value="1"/>
</dbReference>
<feature type="coiled-coil region" evidence="4">
    <location>
        <begin position="804"/>
        <end position="897"/>
    </location>
</feature>
<dbReference type="InterPro" id="IPR022091">
    <property type="entry name" value="TMF_TATA-bd"/>
</dbReference>
<feature type="coiled-coil region" evidence="4">
    <location>
        <begin position="426"/>
        <end position="523"/>
    </location>
</feature>
<evidence type="ECO:0000313" key="8">
    <source>
        <dbReference type="Proteomes" id="UP000276133"/>
    </source>
</evidence>
<evidence type="ECO:0000256" key="3">
    <source>
        <dbReference type="ARBA" id="ARBA00023054"/>
    </source>
</evidence>
<feature type="compositionally biased region" description="Low complexity" evidence="5">
    <location>
        <begin position="111"/>
        <end position="123"/>
    </location>
</feature>
<dbReference type="GO" id="GO:0005794">
    <property type="term" value="C:Golgi apparatus"/>
    <property type="evidence" value="ECO:0007669"/>
    <property type="project" value="UniProtKB-SubCell"/>
</dbReference>
<dbReference type="Pfam" id="PF12329">
    <property type="entry name" value="TMF_DNA_bd"/>
    <property type="match status" value="1"/>
</dbReference>
<organism evidence="7 8">
    <name type="scientific">Brachionus plicatilis</name>
    <name type="common">Marine rotifer</name>
    <name type="synonym">Brachionus muelleri</name>
    <dbReference type="NCBI Taxonomy" id="10195"/>
    <lineage>
        <taxon>Eukaryota</taxon>
        <taxon>Metazoa</taxon>
        <taxon>Spiralia</taxon>
        <taxon>Gnathifera</taxon>
        <taxon>Rotifera</taxon>
        <taxon>Eurotatoria</taxon>
        <taxon>Monogononta</taxon>
        <taxon>Pseudotrocha</taxon>
        <taxon>Ploima</taxon>
        <taxon>Brachionidae</taxon>
        <taxon>Brachionus</taxon>
    </lineage>
</organism>
<keyword evidence="8" id="KW-1185">Reference proteome</keyword>
<dbReference type="GO" id="GO:0005783">
    <property type="term" value="C:endoplasmic reticulum"/>
    <property type="evidence" value="ECO:0007669"/>
    <property type="project" value="TreeGrafter"/>
</dbReference>
<feature type="compositionally biased region" description="Low complexity" evidence="5">
    <location>
        <begin position="137"/>
        <end position="146"/>
    </location>
</feature>
<dbReference type="InterPro" id="IPR022092">
    <property type="entry name" value="TMF_DNA-bd"/>
</dbReference>
<gene>
    <name evidence="7" type="ORF">BpHYR1_027855</name>
</gene>
<feature type="compositionally biased region" description="Polar residues" evidence="5">
    <location>
        <begin position="170"/>
        <end position="185"/>
    </location>
</feature>
<dbReference type="EMBL" id="REGN01001745">
    <property type="protein sequence ID" value="RNA32793.1"/>
    <property type="molecule type" value="Genomic_DNA"/>
</dbReference>
<feature type="region of interest" description="Disordered" evidence="5">
    <location>
        <begin position="271"/>
        <end position="296"/>
    </location>
</feature>
<evidence type="ECO:0000256" key="2">
    <source>
        <dbReference type="ARBA" id="ARBA00023034"/>
    </source>
</evidence>
<dbReference type="PANTHER" id="PTHR46515">
    <property type="entry name" value="TATA ELEMENT MODULATORY FACTOR TMF1"/>
    <property type="match status" value="1"/>
</dbReference>
<accession>A0A3M7SAD8</accession>
<comment type="caution">
    <text evidence="7">The sequence shown here is derived from an EMBL/GenBank/DDBJ whole genome shotgun (WGS) entry which is preliminary data.</text>
</comment>
<feature type="compositionally biased region" description="Low complexity" evidence="5">
    <location>
        <begin position="56"/>
        <end position="72"/>
    </location>
</feature>
<feature type="coiled-coil region" evidence="4">
    <location>
        <begin position="310"/>
        <end position="397"/>
    </location>
</feature>
<name>A0A3M7SAD8_BRAPC</name>
<feature type="coiled-coil region" evidence="4">
    <location>
        <begin position="572"/>
        <end position="769"/>
    </location>
</feature>
<evidence type="ECO:0000259" key="6">
    <source>
        <dbReference type="Pfam" id="PF12325"/>
    </source>
</evidence>
<proteinExistence type="predicted"/>
<feature type="non-terminal residue" evidence="7">
    <location>
        <position position="1"/>
    </location>
</feature>
<evidence type="ECO:0000256" key="5">
    <source>
        <dbReference type="SAM" id="MobiDB-lite"/>
    </source>
</evidence>
<keyword evidence="2" id="KW-0333">Golgi apparatus</keyword>
<dbReference type="Pfam" id="PF12325">
    <property type="entry name" value="TMF_TATA_bd"/>
    <property type="match status" value="1"/>
</dbReference>
<protein>
    <submittedName>
        <fullName evidence="7">TATA element modulatory factor isoform X1</fullName>
    </submittedName>
</protein>
<evidence type="ECO:0000313" key="7">
    <source>
        <dbReference type="EMBL" id="RNA32793.1"/>
    </source>
</evidence>
<sequence>NFLKSLGTIEMNRWFEAKNFGNYAKTALIQAQKKIDQVLDIKEDEILSQSGENSKSVSDVLPPSQSQSSLAPIPSTFFLKSSSNSSIPSKEDDEFFSSFLNQKKEPTFDNSFLSTSSNEISSSQTLHKSSHDEESVTESMSSSVGTVHDESKPNKKSKKKPTPESIEKQNWIQSFVDSSESPNSIKTDDPKTEAEKNESDKKEEQVQETDYIKVDEGSGNASSNEEGLDTCASSDIEVISLPSTSGENSIQRIPSLASMAKQAKAKNVKHIFVKSPPPPNSSLTKSDNSNEPKLDVPSDRSILVAREAHIIKLNQQNVKLQEENDNLQNEIDRLRYETNEKIQVLQRSLNEVNVKYQEANSERDLLKKDSNGLHKEYIELKNMITEKDEQIKQFIEEGKKLSKQELCHMNIIKKLRAKEKESEEIISILKSDYQKVQKELEELKTVLDGKEELEAKNVDLLKKLEKTAIALEKELNSSKQNLEDSEEKCKGLENNLQNAYKELAELHKKIASKENSLSEATSSIESQLKEEIQLAVEKERITSQKSQEALRWELDNIRQDFSRTEQQHMVREEMLRKEISDLQQQLRDSEMRNNDLSQNISNATKPLLRQIENLQASHSNQIELLESAEKSLIERLRDSQANLCDVSEKNRQNQELVLDLTHQTKALEAQIQTLKSEKSRINTEYQLCKTNLERFENEKLEKEAETKATLISLNQQVETLTKEKKYLERELEIEKDKFENENKKLKTLVNEYTKEKEILVQQVNQQNHDSSLPNSSPSPSKLIESKSANMFHSFQNTNGAINILETLQSKLKQKEGEIIQLQKEIADLERVRESMAKEMVNLSNKLEILQDQTKEYPQLQDNYDKLAVEYNALLTMFGEKTEENEELKLDLQDVKEMYRLQIEDLLKRSSL</sequence>
<dbReference type="AlphaFoldDB" id="A0A3M7SAD8"/>
<evidence type="ECO:0000256" key="1">
    <source>
        <dbReference type="ARBA" id="ARBA00004555"/>
    </source>
</evidence>
<feature type="region of interest" description="Disordered" evidence="5">
    <location>
        <begin position="107"/>
        <end position="230"/>
    </location>
</feature>
<dbReference type="InterPro" id="IPR052602">
    <property type="entry name" value="Growth_transcription_reg"/>
</dbReference>
<dbReference type="Proteomes" id="UP000276133">
    <property type="component" value="Unassembled WGS sequence"/>
</dbReference>
<feature type="region of interest" description="Disordered" evidence="5">
    <location>
        <begin position="49"/>
        <end position="72"/>
    </location>
</feature>
<reference evidence="7 8" key="1">
    <citation type="journal article" date="2018" name="Sci. Rep.">
        <title>Genomic signatures of local adaptation to the degree of environmental predictability in rotifers.</title>
        <authorList>
            <person name="Franch-Gras L."/>
            <person name="Hahn C."/>
            <person name="Garcia-Roger E.M."/>
            <person name="Carmona M.J."/>
            <person name="Serra M."/>
            <person name="Gomez A."/>
        </authorList>
    </citation>
    <scope>NUCLEOTIDE SEQUENCE [LARGE SCALE GENOMIC DNA]</scope>
    <source>
        <strain evidence="7">HYR1</strain>
    </source>
</reference>